<dbReference type="EMBL" id="CP022987">
    <property type="protein sequence ID" value="QAA95342.1"/>
    <property type="molecule type" value="Genomic_DNA"/>
</dbReference>
<feature type="transmembrane region" description="Helical" evidence="6">
    <location>
        <begin position="290"/>
        <end position="315"/>
    </location>
</feature>
<evidence type="ECO:0000256" key="3">
    <source>
        <dbReference type="ARBA" id="ARBA00022692"/>
    </source>
</evidence>
<comment type="subcellular location">
    <subcellularLocation>
        <location evidence="1">Cell membrane</location>
        <topology evidence="1">Multi-pass membrane protein</topology>
    </subcellularLocation>
</comment>
<feature type="transmembrane region" description="Helical" evidence="6">
    <location>
        <begin position="263"/>
        <end position="284"/>
    </location>
</feature>
<evidence type="ECO:0000259" key="7">
    <source>
        <dbReference type="PROSITE" id="PS50850"/>
    </source>
</evidence>
<dbReference type="Proteomes" id="UP000283474">
    <property type="component" value="Chromosome"/>
</dbReference>
<proteinExistence type="predicted"/>
<dbReference type="InterPro" id="IPR020846">
    <property type="entry name" value="MFS_dom"/>
</dbReference>
<gene>
    <name evidence="8" type="ORF">CKA81_16840</name>
</gene>
<evidence type="ECO:0000256" key="2">
    <source>
        <dbReference type="ARBA" id="ARBA00022475"/>
    </source>
</evidence>
<dbReference type="PANTHER" id="PTHR43124">
    <property type="entry name" value="PURINE EFFLUX PUMP PBUE"/>
    <property type="match status" value="1"/>
</dbReference>
<sequence length="394" mass="40701">MPIALYALTAGAFGIGVTEFVIMGLLLEVGAEFGVSIPTAGWLISGYALGVVIGAPLLTAITAPWPRKKVLLGLMIIFTVGNLACAFAPTYGLLMAARVLTAFAHGSFFGVGAVVATGLVAPDKRASAIAFMFTGLTVANILGVPFGTWLGMAFGWRATFWAVTGVGLLALVVIARFVPQDKGRPDAGDWRADMRAMARRPVLLGLLTTVLGYAGVFMVFTYIAPLLTQVVGFKDTAVSPILLIFGLGLVAGNLLGGRLADRYLVATVLGSLTMLAVVLGLMTFALHSRVWAVVFVGLLGASAFATVSPLQMWVLNKAQGAGQSLASSFNIAAFNLGNALGAWLGGVAIAQGPGLAAITWVAALMPLVAVCVAMAAIRLERSNGMPSISLSATQ</sequence>
<dbReference type="OrthoDB" id="9788453at2"/>
<organism evidence="8 9">
    <name type="scientific">Pollutimonas thiosulfatoxidans</name>
    <dbReference type="NCBI Taxonomy" id="2028345"/>
    <lineage>
        <taxon>Bacteria</taxon>
        <taxon>Pseudomonadati</taxon>
        <taxon>Pseudomonadota</taxon>
        <taxon>Betaproteobacteria</taxon>
        <taxon>Burkholderiales</taxon>
        <taxon>Alcaligenaceae</taxon>
        <taxon>Pollutimonas</taxon>
    </lineage>
</organism>
<evidence type="ECO:0000256" key="1">
    <source>
        <dbReference type="ARBA" id="ARBA00004651"/>
    </source>
</evidence>
<dbReference type="PANTHER" id="PTHR43124:SF8">
    <property type="entry name" value="INNER MEMBRANE TRANSPORT PROTEIN YDHP"/>
    <property type="match status" value="1"/>
</dbReference>
<accession>A0A410GG98</accession>
<feature type="transmembrane region" description="Helical" evidence="6">
    <location>
        <begin position="202"/>
        <end position="225"/>
    </location>
</feature>
<feature type="transmembrane region" description="Helical" evidence="6">
    <location>
        <begin position="237"/>
        <end position="256"/>
    </location>
</feature>
<dbReference type="PROSITE" id="PS50850">
    <property type="entry name" value="MFS"/>
    <property type="match status" value="1"/>
</dbReference>
<dbReference type="GO" id="GO:0022857">
    <property type="term" value="F:transmembrane transporter activity"/>
    <property type="evidence" value="ECO:0007669"/>
    <property type="project" value="InterPro"/>
</dbReference>
<protein>
    <submittedName>
        <fullName evidence="8">MFS transporter</fullName>
    </submittedName>
</protein>
<evidence type="ECO:0000313" key="9">
    <source>
        <dbReference type="Proteomes" id="UP000283474"/>
    </source>
</evidence>
<dbReference type="Gene3D" id="1.20.1250.20">
    <property type="entry name" value="MFS general substrate transporter like domains"/>
    <property type="match status" value="1"/>
</dbReference>
<dbReference type="InterPro" id="IPR050189">
    <property type="entry name" value="MFS_Efflux_Transporters"/>
</dbReference>
<feature type="domain" description="Major facilitator superfamily (MFS) profile" evidence="7">
    <location>
        <begin position="4"/>
        <end position="381"/>
    </location>
</feature>
<feature type="transmembrane region" description="Helical" evidence="6">
    <location>
        <begin position="100"/>
        <end position="121"/>
    </location>
</feature>
<feature type="transmembrane region" description="Helical" evidence="6">
    <location>
        <begin position="327"/>
        <end position="349"/>
    </location>
</feature>
<reference evidence="8 9" key="1">
    <citation type="submission" date="2017-08" db="EMBL/GenBank/DDBJ databases">
        <authorList>
            <person name="Park S.-J."/>
            <person name="Kim H."/>
        </authorList>
    </citation>
    <scope>NUCLEOTIDE SEQUENCE [LARGE SCALE GENOMIC DNA]</scope>
    <source>
        <strain evidence="9">ye3</strain>
    </source>
</reference>
<evidence type="ECO:0000256" key="4">
    <source>
        <dbReference type="ARBA" id="ARBA00022989"/>
    </source>
</evidence>
<dbReference type="InterPro" id="IPR036259">
    <property type="entry name" value="MFS_trans_sf"/>
</dbReference>
<keyword evidence="5 6" id="KW-0472">Membrane</keyword>
<dbReference type="SUPFAM" id="SSF103473">
    <property type="entry name" value="MFS general substrate transporter"/>
    <property type="match status" value="1"/>
</dbReference>
<dbReference type="RefSeq" id="WP_128356334.1">
    <property type="nucleotide sequence ID" value="NZ_CP022987.1"/>
</dbReference>
<keyword evidence="9" id="KW-1185">Reference proteome</keyword>
<name>A0A410GG98_9BURK</name>
<evidence type="ECO:0000256" key="5">
    <source>
        <dbReference type="ARBA" id="ARBA00023136"/>
    </source>
</evidence>
<feature type="transmembrane region" description="Helical" evidence="6">
    <location>
        <begin position="355"/>
        <end position="377"/>
    </location>
</feature>
<dbReference type="InterPro" id="IPR011701">
    <property type="entry name" value="MFS"/>
</dbReference>
<feature type="transmembrane region" description="Helical" evidence="6">
    <location>
        <begin position="70"/>
        <end position="94"/>
    </location>
</feature>
<dbReference type="CDD" id="cd17324">
    <property type="entry name" value="MFS_NepI_like"/>
    <property type="match status" value="1"/>
</dbReference>
<evidence type="ECO:0000313" key="8">
    <source>
        <dbReference type="EMBL" id="QAA95342.1"/>
    </source>
</evidence>
<dbReference type="KEGG" id="pus:CKA81_16840"/>
<dbReference type="Pfam" id="PF07690">
    <property type="entry name" value="MFS_1"/>
    <property type="match status" value="1"/>
</dbReference>
<feature type="transmembrane region" description="Helical" evidence="6">
    <location>
        <begin position="158"/>
        <end position="178"/>
    </location>
</feature>
<feature type="transmembrane region" description="Helical" evidence="6">
    <location>
        <begin position="39"/>
        <end position="58"/>
    </location>
</feature>
<feature type="transmembrane region" description="Helical" evidence="6">
    <location>
        <begin position="5"/>
        <end position="27"/>
    </location>
</feature>
<dbReference type="AlphaFoldDB" id="A0A410GG98"/>
<dbReference type="GO" id="GO:0005886">
    <property type="term" value="C:plasma membrane"/>
    <property type="evidence" value="ECO:0007669"/>
    <property type="project" value="UniProtKB-SubCell"/>
</dbReference>
<feature type="transmembrane region" description="Helical" evidence="6">
    <location>
        <begin position="128"/>
        <end position="152"/>
    </location>
</feature>
<keyword evidence="2" id="KW-1003">Cell membrane</keyword>
<evidence type="ECO:0000256" key="6">
    <source>
        <dbReference type="SAM" id="Phobius"/>
    </source>
</evidence>
<keyword evidence="3 6" id="KW-0812">Transmembrane</keyword>
<keyword evidence="4 6" id="KW-1133">Transmembrane helix</keyword>